<dbReference type="Pfam" id="PF18962">
    <property type="entry name" value="Por_Secre_tail"/>
    <property type="match status" value="1"/>
</dbReference>
<gene>
    <name evidence="4" type="ORF">EYD46_17155</name>
</gene>
<dbReference type="GO" id="GO:0008237">
    <property type="term" value="F:metallopeptidase activity"/>
    <property type="evidence" value="ECO:0007669"/>
    <property type="project" value="InterPro"/>
</dbReference>
<organism evidence="4 5">
    <name type="scientific">Hyunsoonleella pacifica</name>
    <dbReference type="NCBI Taxonomy" id="1080224"/>
    <lineage>
        <taxon>Bacteria</taxon>
        <taxon>Pseudomonadati</taxon>
        <taxon>Bacteroidota</taxon>
        <taxon>Flavobacteriia</taxon>
        <taxon>Flavobacteriales</taxon>
        <taxon>Flavobacteriaceae</taxon>
    </lineage>
</organism>
<evidence type="ECO:0000313" key="5">
    <source>
        <dbReference type="Proteomes" id="UP000292372"/>
    </source>
</evidence>
<dbReference type="Gene3D" id="3.40.390.10">
    <property type="entry name" value="Collagenase (Catalytic Domain)"/>
    <property type="match status" value="1"/>
</dbReference>
<evidence type="ECO:0000313" key="4">
    <source>
        <dbReference type="EMBL" id="TBN12446.1"/>
    </source>
</evidence>
<sequence length="472" mass="52836">MKQLITFLIYLFCVTFIPAQTFDVETIKYEGNDDKRINLVILGDGYQTSELDQFITDATSFTTEMFSQSPFIEYNDYFNVYAIKVPSNESGADHPATATDVTEPATPIETVDTYFNSTFDGFGFHRLLFYGIDWPSSNTARSKIISVLADNFPAYDQALILVNSTVYGGSGGEFPMSSMASSANEIAIHELGHSLFNLLDEYYPGDGRLREDINATQENNPTVVKWKNWLNSNGVNIYPYGTSGEAATWNRPHQDCKMRYLGRDFCAVCKEGMILKIHDLVSTVDNFTPDNSSSIENPTFPLDFELTLIKPNPNTLESIWSLNGNNIANNVDVVSLLETDLMEGNNTLTTIVTDESPMLRVDNNITVHVNTVTWTINYSSLSIDEIEGKANNYAISLYPNPVNSALNFKFESKTDTTLKVNITSLDGRQLQSLTLSNYDPKEIDISNFNSGIYIANFYSNNTLLTSRKIIKN</sequence>
<evidence type="ECO:0000256" key="2">
    <source>
        <dbReference type="SAM" id="SignalP"/>
    </source>
</evidence>
<evidence type="ECO:0000259" key="3">
    <source>
        <dbReference type="Pfam" id="PF18962"/>
    </source>
</evidence>
<feature type="domain" description="Secretion system C-terminal sorting" evidence="3">
    <location>
        <begin position="397"/>
        <end position="470"/>
    </location>
</feature>
<dbReference type="AlphaFoldDB" id="A0A4Q9FIX0"/>
<dbReference type="InterPro" id="IPR019026">
    <property type="entry name" value="Peptidase_M64_IgA"/>
</dbReference>
<dbReference type="InterPro" id="IPR026444">
    <property type="entry name" value="Secre_tail"/>
</dbReference>
<dbReference type="RefSeq" id="WP_130938406.1">
    <property type="nucleotide sequence ID" value="NZ_BMEE01000008.1"/>
</dbReference>
<proteinExistence type="predicted"/>
<dbReference type="EMBL" id="SIRS01000008">
    <property type="protein sequence ID" value="TBN12446.1"/>
    <property type="molecule type" value="Genomic_DNA"/>
</dbReference>
<feature type="chain" id="PRO_5020773917" evidence="2">
    <location>
        <begin position="20"/>
        <end position="472"/>
    </location>
</feature>
<dbReference type="InterPro" id="IPR024079">
    <property type="entry name" value="MetalloPept_cat_dom_sf"/>
</dbReference>
<accession>A0A4Q9FIX0</accession>
<reference evidence="4 5" key="1">
    <citation type="journal article" date="2015" name="Int. J. Syst. Evol. Microbiol.">
        <title>Hyunsoonleella pacifica sp. nov., isolated from seawater of South Pacific Gyre.</title>
        <authorList>
            <person name="Gao X."/>
            <person name="Zhang Z."/>
            <person name="Dai X."/>
            <person name="Zhang X.H."/>
        </authorList>
    </citation>
    <scope>NUCLEOTIDE SEQUENCE [LARGE SCALE GENOMIC DNA]</scope>
    <source>
        <strain evidence="4 5">SW033</strain>
    </source>
</reference>
<dbReference type="Pfam" id="PF09471">
    <property type="entry name" value="Peptidase_M64"/>
    <property type="match status" value="1"/>
</dbReference>
<evidence type="ECO:0000256" key="1">
    <source>
        <dbReference type="ARBA" id="ARBA00022729"/>
    </source>
</evidence>
<keyword evidence="1 2" id="KW-0732">Signal</keyword>
<dbReference type="OrthoDB" id="127762at2"/>
<dbReference type="NCBIfam" id="TIGR04183">
    <property type="entry name" value="Por_Secre_tail"/>
    <property type="match status" value="1"/>
</dbReference>
<protein>
    <submittedName>
        <fullName evidence="4">T9SS type A sorting domain-containing protein</fullName>
    </submittedName>
</protein>
<dbReference type="Proteomes" id="UP000292372">
    <property type="component" value="Unassembled WGS sequence"/>
</dbReference>
<keyword evidence="5" id="KW-1185">Reference proteome</keyword>
<comment type="caution">
    <text evidence="4">The sequence shown here is derived from an EMBL/GenBank/DDBJ whole genome shotgun (WGS) entry which is preliminary data.</text>
</comment>
<name>A0A4Q9FIX0_9FLAO</name>
<feature type="signal peptide" evidence="2">
    <location>
        <begin position="1"/>
        <end position="19"/>
    </location>
</feature>